<dbReference type="Proteomes" id="UP000250831">
    <property type="component" value="Unassembled WGS sequence"/>
</dbReference>
<dbReference type="RefSeq" id="WP_108632313.1">
    <property type="nucleotide sequence ID" value="NZ_QCXX01000001.1"/>
</dbReference>
<keyword evidence="3" id="KW-1185">Reference proteome</keyword>
<reference evidence="2 3" key="1">
    <citation type="submission" date="2018-04" db="EMBL/GenBank/DDBJ databases">
        <title>Sphingobacterium sp. M46 Genome.</title>
        <authorList>
            <person name="Cheng J."/>
            <person name="Li Y."/>
        </authorList>
    </citation>
    <scope>NUCLEOTIDE SEQUENCE [LARGE SCALE GENOMIC DNA]</scope>
    <source>
        <strain evidence="2 3">M46</strain>
    </source>
</reference>
<proteinExistence type="predicted"/>
<evidence type="ECO:0000313" key="3">
    <source>
        <dbReference type="Proteomes" id="UP000250831"/>
    </source>
</evidence>
<protein>
    <recommendedName>
        <fullName evidence="4">Nuclease</fullName>
    </recommendedName>
</protein>
<dbReference type="EMBL" id="QCXX01000001">
    <property type="protein sequence ID" value="PUV26018.1"/>
    <property type="molecule type" value="Genomic_DNA"/>
</dbReference>
<feature type="region of interest" description="Disordered" evidence="1">
    <location>
        <begin position="87"/>
        <end position="107"/>
    </location>
</feature>
<name>A0A363NZ93_9SPHI</name>
<accession>A0A363NZ93</accession>
<evidence type="ECO:0008006" key="4">
    <source>
        <dbReference type="Google" id="ProtNLM"/>
    </source>
</evidence>
<sequence length="107" mass="12660">MSNFIVYILTDNNRRYFEIDFTSNILSTVVELQQANSFTFQQGANLNRIIYSEAFSKLACAKKRMNELQNFTHLQIERIIRKNNPNWNNLFPQQQQSYAKRNSNYAA</sequence>
<dbReference type="OrthoDB" id="795217at2"/>
<dbReference type="Gene3D" id="3.40.1440.10">
    <property type="entry name" value="GIY-YIG endonuclease"/>
    <property type="match status" value="1"/>
</dbReference>
<organism evidence="2 3">
    <name type="scientific">Sphingobacterium athyrii</name>
    <dbReference type="NCBI Taxonomy" id="2152717"/>
    <lineage>
        <taxon>Bacteria</taxon>
        <taxon>Pseudomonadati</taxon>
        <taxon>Bacteroidota</taxon>
        <taxon>Sphingobacteriia</taxon>
        <taxon>Sphingobacteriales</taxon>
        <taxon>Sphingobacteriaceae</taxon>
        <taxon>Sphingobacterium</taxon>
    </lineage>
</organism>
<dbReference type="AlphaFoldDB" id="A0A363NZ93"/>
<evidence type="ECO:0000313" key="2">
    <source>
        <dbReference type="EMBL" id="PUV26018.1"/>
    </source>
</evidence>
<dbReference type="InterPro" id="IPR035901">
    <property type="entry name" value="GIY-YIG_endonuc_sf"/>
</dbReference>
<evidence type="ECO:0000256" key="1">
    <source>
        <dbReference type="SAM" id="MobiDB-lite"/>
    </source>
</evidence>
<comment type="caution">
    <text evidence="2">The sequence shown here is derived from an EMBL/GenBank/DDBJ whole genome shotgun (WGS) entry which is preliminary data.</text>
</comment>
<gene>
    <name evidence="2" type="ORF">DCO56_03355</name>
</gene>